<keyword evidence="2" id="KW-1185">Reference proteome</keyword>
<dbReference type="OrthoDB" id="2417614at2759"/>
<gene>
    <name evidence="1" type="ORF">GYMLUDRAFT_250415</name>
</gene>
<dbReference type="AlphaFoldDB" id="A0A0D0ASS1"/>
<dbReference type="Proteomes" id="UP000053593">
    <property type="component" value="Unassembled WGS sequence"/>
</dbReference>
<reference evidence="1 2" key="1">
    <citation type="submission" date="2014-04" db="EMBL/GenBank/DDBJ databases">
        <title>Evolutionary Origins and Diversification of the Mycorrhizal Mutualists.</title>
        <authorList>
            <consortium name="DOE Joint Genome Institute"/>
            <consortium name="Mycorrhizal Genomics Consortium"/>
            <person name="Kohler A."/>
            <person name="Kuo A."/>
            <person name="Nagy L.G."/>
            <person name="Floudas D."/>
            <person name="Copeland A."/>
            <person name="Barry K.W."/>
            <person name="Cichocki N."/>
            <person name="Veneault-Fourrey C."/>
            <person name="LaButti K."/>
            <person name="Lindquist E.A."/>
            <person name="Lipzen A."/>
            <person name="Lundell T."/>
            <person name="Morin E."/>
            <person name="Murat C."/>
            <person name="Riley R."/>
            <person name="Ohm R."/>
            <person name="Sun H."/>
            <person name="Tunlid A."/>
            <person name="Henrissat B."/>
            <person name="Grigoriev I.V."/>
            <person name="Hibbett D.S."/>
            <person name="Martin F."/>
        </authorList>
    </citation>
    <scope>NUCLEOTIDE SEQUENCE [LARGE SCALE GENOMIC DNA]</scope>
    <source>
        <strain evidence="1 2">FD-317 M1</strain>
    </source>
</reference>
<organism evidence="1 2">
    <name type="scientific">Collybiopsis luxurians FD-317 M1</name>
    <dbReference type="NCBI Taxonomy" id="944289"/>
    <lineage>
        <taxon>Eukaryota</taxon>
        <taxon>Fungi</taxon>
        <taxon>Dikarya</taxon>
        <taxon>Basidiomycota</taxon>
        <taxon>Agaricomycotina</taxon>
        <taxon>Agaricomycetes</taxon>
        <taxon>Agaricomycetidae</taxon>
        <taxon>Agaricales</taxon>
        <taxon>Marasmiineae</taxon>
        <taxon>Omphalotaceae</taxon>
        <taxon>Collybiopsis</taxon>
        <taxon>Collybiopsis luxurians</taxon>
    </lineage>
</organism>
<dbReference type="HOGENOM" id="CLU_1796691_0_0_1"/>
<name>A0A0D0ASS1_9AGAR</name>
<sequence>MAMGLTLPPDLSVGDFTLPEWADAYEPDTYFDLCPGWSWTMDEDFQNSHNTPVQFLALPGHLSIRRRPHYALEKKLTTFRPRKPGVAAWIYWFFEPPWTWKIGKTINLARRVNEWHRKCPNPLRVWHGAFMTACGHSRPSLTGD</sequence>
<protein>
    <submittedName>
        <fullName evidence="1">Uncharacterized protein</fullName>
    </submittedName>
</protein>
<evidence type="ECO:0000313" key="2">
    <source>
        <dbReference type="Proteomes" id="UP000053593"/>
    </source>
</evidence>
<accession>A0A0D0ASS1</accession>
<dbReference type="EMBL" id="KN834829">
    <property type="protein sequence ID" value="KIK53465.1"/>
    <property type="molecule type" value="Genomic_DNA"/>
</dbReference>
<dbReference type="Pfam" id="PF13455">
    <property type="entry name" value="MUG113"/>
    <property type="match status" value="1"/>
</dbReference>
<proteinExistence type="predicted"/>
<evidence type="ECO:0000313" key="1">
    <source>
        <dbReference type="EMBL" id="KIK53465.1"/>
    </source>
</evidence>